<protein>
    <submittedName>
        <fullName evidence="3">PEGA domain-containing protein</fullName>
    </submittedName>
</protein>
<gene>
    <name evidence="3" type="ORF">E4K64_12145</name>
</gene>
<comment type="caution">
    <text evidence="3">The sequence shown here is derived from an EMBL/GenBank/DDBJ whole genome shotgun (WGS) entry which is preliminary data.</text>
</comment>
<evidence type="ECO:0000259" key="2">
    <source>
        <dbReference type="Pfam" id="PF08308"/>
    </source>
</evidence>
<sequence>MRLLGIVALGVMLGGCASVTRGTTENISISSTPSGVEAVVSGMEVPTTCTTPCSVVVKRNADLSITFQKEGYEPQIVPLSRDIPTSGAAGFAGNLLLGGVVGMGVDAATGAATDHKPNPVIVTMQPSTPARGARPAGPRKPRPPAATPEAGT</sequence>
<organism evidence="3 4">
    <name type="scientific">Bradyrhizobium frederickii</name>
    <dbReference type="NCBI Taxonomy" id="2560054"/>
    <lineage>
        <taxon>Bacteria</taxon>
        <taxon>Pseudomonadati</taxon>
        <taxon>Pseudomonadota</taxon>
        <taxon>Alphaproteobacteria</taxon>
        <taxon>Hyphomicrobiales</taxon>
        <taxon>Nitrobacteraceae</taxon>
        <taxon>Bradyrhizobium</taxon>
    </lineage>
</organism>
<dbReference type="RefSeq" id="WP_135163714.1">
    <property type="nucleotide sequence ID" value="NZ_SPQS01000006.1"/>
</dbReference>
<reference evidence="3 4" key="1">
    <citation type="submission" date="2019-03" db="EMBL/GenBank/DDBJ databases">
        <title>Bradyrhizobium strains diversity.</title>
        <authorList>
            <person name="Urquiaga M.C.O."/>
            <person name="Hungria M."/>
            <person name="Delamuta J.R.M."/>
            <person name="Klepa M.S."/>
        </authorList>
    </citation>
    <scope>NUCLEOTIDE SEQUENCE [LARGE SCALE GENOMIC DNA]</scope>
    <source>
        <strain evidence="3 4">CNPSo 3426</strain>
    </source>
</reference>
<dbReference type="Pfam" id="PF08308">
    <property type="entry name" value="PEGA"/>
    <property type="match status" value="1"/>
</dbReference>
<proteinExistence type="predicted"/>
<feature type="region of interest" description="Disordered" evidence="1">
    <location>
        <begin position="110"/>
        <end position="152"/>
    </location>
</feature>
<dbReference type="EMBL" id="SPQS01000006">
    <property type="protein sequence ID" value="TFV76328.1"/>
    <property type="molecule type" value="Genomic_DNA"/>
</dbReference>
<dbReference type="PROSITE" id="PS51257">
    <property type="entry name" value="PROKAR_LIPOPROTEIN"/>
    <property type="match status" value="1"/>
</dbReference>
<dbReference type="InterPro" id="IPR013229">
    <property type="entry name" value="PEGA"/>
</dbReference>
<accession>A0A4Y9PA62</accession>
<dbReference type="Proteomes" id="UP000297700">
    <property type="component" value="Unassembled WGS sequence"/>
</dbReference>
<evidence type="ECO:0000313" key="4">
    <source>
        <dbReference type="Proteomes" id="UP000297700"/>
    </source>
</evidence>
<evidence type="ECO:0000313" key="3">
    <source>
        <dbReference type="EMBL" id="TFV76328.1"/>
    </source>
</evidence>
<evidence type="ECO:0000256" key="1">
    <source>
        <dbReference type="SAM" id="MobiDB-lite"/>
    </source>
</evidence>
<dbReference type="AlphaFoldDB" id="A0A4Y9PA62"/>
<feature type="domain" description="PEGA" evidence="2">
    <location>
        <begin position="26"/>
        <end position="74"/>
    </location>
</feature>
<name>A0A4Y9PA62_9BRAD</name>